<gene>
    <name evidence="6" type="ORF">PV09_08743</name>
</gene>
<keyword evidence="3" id="KW-0396">Initiation factor</keyword>
<evidence type="ECO:0000256" key="2">
    <source>
        <dbReference type="ARBA" id="ARBA00022884"/>
    </source>
</evidence>
<organism evidence="6 7">
    <name type="scientific">Verruconis gallopava</name>
    <dbReference type="NCBI Taxonomy" id="253628"/>
    <lineage>
        <taxon>Eukaryota</taxon>
        <taxon>Fungi</taxon>
        <taxon>Dikarya</taxon>
        <taxon>Ascomycota</taxon>
        <taxon>Pezizomycotina</taxon>
        <taxon>Dothideomycetes</taxon>
        <taxon>Pleosporomycetidae</taxon>
        <taxon>Venturiales</taxon>
        <taxon>Sympoventuriaceae</taxon>
        <taxon>Verruconis</taxon>
    </lineage>
</organism>
<dbReference type="InterPro" id="IPR006196">
    <property type="entry name" value="RNA-binding_domain_S1_IF1"/>
</dbReference>
<keyword evidence="3" id="KW-0648">Protein biosynthesis</keyword>
<evidence type="ECO:0000259" key="5">
    <source>
        <dbReference type="PROSITE" id="PS50832"/>
    </source>
</evidence>
<accession>A0A0D1XBJ8</accession>
<dbReference type="SUPFAM" id="SSF50249">
    <property type="entry name" value="Nucleic acid-binding proteins"/>
    <property type="match status" value="1"/>
</dbReference>
<reference evidence="6 7" key="1">
    <citation type="submission" date="2015-01" db="EMBL/GenBank/DDBJ databases">
        <title>The Genome Sequence of Ochroconis gallopava CBS43764.</title>
        <authorList>
            <consortium name="The Broad Institute Genomics Platform"/>
            <person name="Cuomo C."/>
            <person name="de Hoog S."/>
            <person name="Gorbushina A."/>
            <person name="Stielow B."/>
            <person name="Teixiera M."/>
            <person name="Abouelleil A."/>
            <person name="Chapman S.B."/>
            <person name="Priest M."/>
            <person name="Young S.K."/>
            <person name="Wortman J."/>
            <person name="Nusbaum C."/>
            <person name="Birren B."/>
        </authorList>
    </citation>
    <scope>NUCLEOTIDE SEQUENCE [LARGE SCALE GENOMIC DNA]</scope>
    <source>
        <strain evidence="6 7">CBS 43764</strain>
    </source>
</reference>
<evidence type="ECO:0000313" key="7">
    <source>
        <dbReference type="Proteomes" id="UP000053259"/>
    </source>
</evidence>
<feature type="domain" description="S1-like" evidence="5">
    <location>
        <begin position="31"/>
        <end position="85"/>
    </location>
</feature>
<proteinExistence type="inferred from homology"/>
<evidence type="ECO:0000256" key="3">
    <source>
        <dbReference type="PROSITE-ProRule" id="PRU00181"/>
    </source>
</evidence>
<dbReference type="STRING" id="253628.A0A0D1XBJ8"/>
<evidence type="ECO:0000313" key="6">
    <source>
        <dbReference type="EMBL" id="KIV99565.1"/>
    </source>
</evidence>
<dbReference type="InterPro" id="IPR001253">
    <property type="entry name" value="TIF_eIF-1A"/>
</dbReference>
<sequence>MGRSKRDVLATFDQTLNPPATLPDDHAICRVLKAVGNNLFNVEDATGKTLLVELPAQFRSKFWIKRRGYVLVNLVAFSERDNKLDGEIVNLVGEERIWRKMNYWPKEFEKKNVYSDSDDDDEEREDYNVGKMPSSSDEDEC</sequence>
<feature type="compositionally biased region" description="Acidic residues" evidence="4">
    <location>
        <begin position="116"/>
        <end position="125"/>
    </location>
</feature>
<dbReference type="Proteomes" id="UP000053259">
    <property type="component" value="Unassembled WGS sequence"/>
</dbReference>
<dbReference type="EMBL" id="KN847575">
    <property type="protein sequence ID" value="KIV99565.1"/>
    <property type="molecule type" value="Genomic_DNA"/>
</dbReference>
<evidence type="ECO:0000256" key="4">
    <source>
        <dbReference type="SAM" id="MobiDB-lite"/>
    </source>
</evidence>
<dbReference type="SMART" id="SM00652">
    <property type="entry name" value="eIF1a"/>
    <property type="match status" value="1"/>
</dbReference>
<dbReference type="RefSeq" id="XP_016209435.1">
    <property type="nucleotide sequence ID" value="XM_016362695.1"/>
</dbReference>
<dbReference type="GO" id="GO:0005634">
    <property type="term" value="C:nucleus"/>
    <property type="evidence" value="ECO:0007669"/>
    <property type="project" value="TreeGrafter"/>
</dbReference>
<dbReference type="PANTHER" id="PTHR21641">
    <property type="entry name" value="TRANSLATION INITIATION FACTOR-RELATED"/>
    <property type="match status" value="1"/>
</dbReference>
<keyword evidence="7" id="KW-1185">Reference proteome</keyword>
<dbReference type="Gene3D" id="2.40.50.140">
    <property type="entry name" value="Nucleic acid-binding proteins"/>
    <property type="match status" value="1"/>
</dbReference>
<evidence type="ECO:0000256" key="1">
    <source>
        <dbReference type="ARBA" id="ARBA00007340"/>
    </source>
</evidence>
<dbReference type="InterPro" id="IPR039294">
    <property type="entry name" value="EIF1AD"/>
</dbReference>
<keyword evidence="2" id="KW-0694">RNA-binding</keyword>
<dbReference type="AlphaFoldDB" id="A0A0D1XBJ8"/>
<dbReference type="InParanoid" id="A0A0D1XBJ8"/>
<dbReference type="VEuPathDB" id="FungiDB:PV09_08743"/>
<dbReference type="GO" id="GO:0003723">
    <property type="term" value="F:RNA binding"/>
    <property type="evidence" value="ECO:0007669"/>
    <property type="project" value="UniProtKB-KW"/>
</dbReference>
<protein>
    <recommendedName>
        <fullName evidence="5">S1-like domain-containing protein</fullName>
    </recommendedName>
</protein>
<dbReference type="HOGENOM" id="CLU_106477_4_0_1"/>
<name>A0A0D1XBJ8_9PEZI</name>
<comment type="similarity">
    <text evidence="1">Belongs to the EIF1AD family.</text>
</comment>
<dbReference type="PROSITE" id="PS50832">
    <property type="entry name" value="S1_IF1_TYPE"/>
    <property type="match status" value="1"/>
</dbReference>
<dbReference type="PANTHER" id="PTHR21641:SF0">
    <property type="entry name" value="RNA-BINDING PROTEIN EIF1AD-RELATED"/>
    <property type="match status" value="1"/>
</dbReference>
<dbReference type="InterPro" id="IPR012340">
    <property type="entry name" value="NA-bd_OB-fold"/>
</dbReference>
<feature type="region of interest" description="Disordered" evidence="4">
    <location>
        <begin position="113"/>
        <end position="141"/>
    </location>
</feature>
<dbReference type="GeneID" id="27316716"/>
<dbReference type="GO" id="GO:0003743">
    <property type="term" value="F:translation initiation factor activity"/>
    <property type="evidence" value="ECO:0007669"/>
    <property type="project" value="UniProtKB-UniRule"/>
</dbReference>
<dbReference type="Pfam" id="PF01176">
    <property type="entry name" value="eIF-1a"/>
    <property type="match status" value="1"/>
</dbReference>
<dbReference type="OrthoDB" id="1738325at2759"/>